<organism evidence="1">
    <name type="scientific">Siphoviridae sp. ctoOf8</name>
    <dbReference type="NCBI Taxonomy" id="2825668"/>
    <lineage>
        <taxon>Viruses</taxon>
        <taxon>Duplodnaviria</taxon>
        <taxon>Heunggongvirae</taxon>
        <taxon>Uroviricota</taxon>
        <taxon>Caudoviricetes</taxon>
    </lineage>
</organism>
<sequence>MINAFEQMTIFNAISGPDRRESYFPTRIGGITWTESSGLSGDNGHKNMQDRYTIRIPIAAHVQEDRTYLPPEEYKKLPIERIPQYWTIQEGDYIFPKHFFPSRWKWDEFSFRTGTILKNWEEIEGSIYYGKDWKWDTFSFRYGRIKPSKVNDIGTYLKKAFGKLIIVTSVADNTKRGSPRVQHWKIGGA</sequence>
<name>A0A8S5QEU5_9CAUD</name>
<evidence type="ECO:0000313" key="1">
    <source>
        <dbReference type="EMBL" id="DAE17806.1"/>
    </source>
</evidence>
<dbReference type="EMBL" id="BK015646">
    <property type="protein sequence ID" value="DAE17806.1"/>
    <property type="molecule type" value="Genomic_DNA"/>
</dbReference>
<protein>
    <submittedName>
        <fullName evidence="1">Uncharacterized protein</fullName>
    </submittedName>
</protein>
<accession>A0A8S5QEU5</accession>
<proteinExistence type="predicted"/>
<reference evidence="1" key="1">
    <citation type="journal article" date="2021" name="Proc. Natl. Acad. Sci. U.S.A.">
        <title>A Catalog of Tens of Thousands of Viruses from Human Metagenomes Reveals Hidden Associations with Chronic Diseases.</title>
        <authorList>
            <person name="Tisza M.J."/>
            <person name="Buck C.B."/>
        </authorList>
    </citation>
    <scope>NUCLEOTIDE SEQUENCE</scope>
    <source>
        <strain evidence="1">CtoOf8</strain>
    </source>
</reference>